<gene>
    <name evidence="7" type="ORF">ACA1_341900</name>
</gene>
<keyword evidence="8" id="KW-1185">Reference proteome</keyword>
<feature type="transmembrane region" description="Helical" evidence="5">
    <location>
        <begin position="64"/>
        <end position="86"/>
    </location>
</feature>
<dbReference type="OrthoDB" id="1684102at2759"/>
<feature type="transmembrane region" description="Helical" evidence="5">
    <location>
        <begin position="7"/>
        <end position="27"/>
    </location>
</feature>
<evidence type="ECO:0000313" key="7">
    <source>
        <dbReference type="EMBL" id="ELR13706.1"/>
    </source>
</evidence>
<evidence type="ECO:0000256" key="3">
    <source>
        <dbReference type="ARBA" id="ARBA00022989"/>
    </source>
</evidence>
<evidence type="ECO:0000313" key="8">
    <source>
        <dbReference type="Proteomes" id="UP000011083"/>
    </source>
</evidence>
<evidence type="ECO:0000256" key="2">
    <source>
        <dbReference type="ARBA" id="ARBA00022692"/>
    </source>
</evidence>
<comment type="subcellular location">
    <subcellularLocation>
        <location evidence="1">Membrane</location>
    </subcellularLocation>
</comment>
<evidence type="ECO:0000256" key="5">
    <source>
        <dbReference type="SAM" id="Phobius"/>
    </source>
</evidence>
<dbReference type="Pfam" id="PF01490">
    <property type="entry name" value="Aa_trans"/>
    <property type="match status" value="1"/>
</dbReference>
<evidence type="ECO:0000256" key="4">
    <source>
        <dbReference type="ARBA" id="ARBA00023136"/>
    </source>
</evidence>
<evidence type="ECO:0000259" key="6">
    <source>
        <dbReference type="Pfam" id="PF01490"/>
    </source>
</evidence>
<dbReference type="GO" id="GO:0016020">
    <property type="term" value="C:membrane"/>
    <property type="evidence" value="ECO:0007669"/>
    <property type="project" value="UniProtKB-SubCell"/>
</dbReference>
<protein>
    <recommendedName>
        <fullName evidence="6">Amino acid transporter transmembrane domain-containing protein</fullName>
    </recommendedName>
</protein>
<evidence type="ECO:0000256" key="1">
    <source>
        <dbReference type="ARBA" id="ARBA00004370"/>
    </source>
</evidence>
<dbReference type="RefSeq" id="XP_004335719.1">
    <property type="nucleotide sequence ID" value="XM_004335671.1"/>
</dbReference>
<accession>L8GNB2</accession>
<sequence>MSCMQGNIIRVVCCLFTATIAFFVPFFGLISGLIGALGSSFLAFILPVIFHLKLFHRTLSWWVIAKDVIILLFGSAALIVGTIFAVRDIINALI</sequence>
<organism evidence="7 8">
    <name type="scientific">Acanthamoeba castellanii (strain ATCC 30010 / Neff)</name>
    <dbReference type="NCBI Taxonomy" id="1257118"/>
    <lineage>
        <taxon>Eukaryota</taxon>
        <taxon>Amoebozoa</taxon>
        <taxon>Discosea</taxon>
        <taxon>Longamoebia</taxon>
        <taxon>Centramoebida</taxon>
        <taxon>Acanthamoebidae</taxon>
        <taxon>Acanthamoeba</taxon>
    </lineage>
</organism>
<proteinExistence type="predicted"/>
<dbReference type="KEGG" id="acan:ACA1_341900"/>
<keyword evidence="4 5" id="KW-0472">Membrane</keyword>
<reference evidence="7 8" key="1">
    <citation type="journal article" date="2013" name="Genome Biol.">
        <title>Genome of Acanthamoeba castellanii highlights extensive lateral gene transfer and early evolution of tyrosine kinase signaling.</title>
        <authorList>
            <person name="Clarke M."/>
            <person name="Lohan A.J."/>
            <person name="Liu B."/>
            <person name="Lagkouvardos I."/>
            <person name="Roy S."/>
            <person name="Zafar N."/>
            <person name="Bertelli C."/>
            <person name="Schilde C."/>
            <person name="Kianianmomeni A."/>
            <person name="Burglin T.R."/>
            <person name="Frech C."/>
            <person name="Turcotte B."/>
            <person name="Kopec K.O."/>
            <person name="Synnott J.M."/>
            <person name="Choo C."/>
            <person name="Paponov I."/>
            <person name="Finkler A."/>
            <person name="Soon Heng Tan C."/>
            <person name="Hutchins A.P."/>
            <person name="Weinmeier T."/>
            <person name="Rattei T."/>
            <person name="Chu J.S."/>
            <person name="Gimenez G."/>
            <person name="Irimia M."/>
            <person name="Rigden D.J."/>
            <person name="Fitzpatrick D.A."/>
            <person name="Lorenzo-Morales J."/>
            <person name="Bateman A."/>
            <person name="Chiu C.H."/>
            <person name="Tang P."/>
            <person name="Hegemann P."/>
            <person name="Fromm H."/>
            <person name="Raoult D."/>
            <person name="Greub G."/>
            <person name="Miranda-Saavedra D."/>
            <person name="Chen N."/>
            <person name="Nash P."/>
            <person name="Ginger M.L."/>
            <person name="Horn M."/>
            <person name="Schaap P."/>
            <person name="Caler L."/>
            <person name="Loftus B."/>
        </authorList>
    </citation>
    <scope>NUCLEOTIDE SEQUENCE [LARGE SCALE GENOMIC DNA]</scope>
    <source>
        <strain evidence="7 8">Neff</strain>
    </source>
</reference>
<keyword evidence="3 5" id="KW-1133">Transmembrane helix</keyword>
<dbReference type="AlphaFoldDB" id="L8GNB2"/>
<dbReference type="EMBL" id="KB008085">
    <property type="protein sequence ID" value="ELR13706.1"/>
    <property type="molecule type" value="Genomic_DNA"/>
</dbReference>
<dbReference type="InterPro" id="IPR013057">
    <property type="entry name" value="AA_transpt_TM"/>
</dbReference>
<feature type="domain" description="Amino acid transporter transmembrane" evidence="6">
    <location>
        <begin position="4"/>
        <end position="85"/>
    </location>
</feature>
<dbReference type="VEuPathDB" id="AmoebaDB:ACA1_341900"/>
<feature type="transmembrane region" description="Helical" evidence="5">
    <location>
        <begin position="33"/>
        <end position="52"/>
    </location>
</feature>
<dbReference type="GeneID" id="14914264"/>
<dbReference type="STRING" id="1257118.L8GNB2"/>
<name>L8GNB2_ACACF</name>
<dbReference type="Proteomes" id="UP000011083">
    <property type="component" value="Unassembled WGS sequence"/>
</dbReference>
<keyword evidence="2 5" id="KW-0812">Transmembrane</keyword>